<dbReference type="OrthoDB" id="5150344at2759"/>
<feature type="compositionally biased region" description="Low complexity" evidence="1">
    <location>
        <begin position="109"/>
        <end position="137"/>
    </location>
</feature>
<comment type="caution">
    <text evidence="3">The sequence shown here is derived from an EMBL/GenBank/DDBJ whole genome shotgun (WGS) entry which is preliminary data.</text>
</comment>
<gene>
    <name evidence="3" type="ORF">CBYS24578_00017207</name>
</gene>
<sequence>MRWVSLCAVLGAVLLAPAADARPCKTRSTTTPSATLSPTLPVSSISSVSTPISTPVSSDVSTPVSTPISSDISTPISTPVSSDVSTPISTPASSDVSVSLSTPVSTDLSTPVESTTTPTSVSSTPSVSETPSSTPTPTSTPIPEPTPVNLIHNGNFEGEDLSVWALRTVTIEDDAAKAASGSHYARFYLENDSGAGGNHLNQTINGLDTSRLYRLSFSGAVFGLTDLGDATCQIQALANGEQKGSWPIQTIPAGSYSSYGTDFIADSEDFVLTFRVRCSGEDLVTLDFAVDDIVLQDIGTAPVSPI</sequence>
<keyword evidence="2" id="KW-0732">Signal</keyword>
<feature type="signal peptide" evidence="2">
    <location>
        <begin position="1"/>
        <end position="21"/>
    </location>
</feature>
<organism evidence="3 4">
    <name type="scientific">Clonostachys byssicola</name>
    <dbReference type="NCBI Taxonomy" id="160290"/>
    <lineage>
        <taxon>Eukaryota</taxon>
        <taxon>Fungi</taxon>
        <taxon>Dikarya</taxon>
        <taxon>Ascomycota</taxon>
        <taxon>Pezizomycotina</taxon>
        <taxon>Sordariomycetes</taxon>
        <taxon>Hypocreomycetidae</taxon>
        <taxon>Hypocreales</taxon>
        <taxon>Bionectriaceae</taxon>
        <taxon>Clonostachys</taxon>
    </lineage>
</organism>
<evidence type="ECO:0000313" key="3">
    <source>
        <dbReference type="EMBL" id="CAG9989387.1"/>
    </source>
</evidence>
<feature type="compositionally biased region" description="Low complexity" evidence="1">
    <location>
        <begin position="28"/>
        <end position="91"/>
    </location>
</feature>
<reference evidence="3 4" key="2">
    <citation type="submission" date="2021-10" db="EMBL/GenBank/DDBJ databases">
        <authorList>
            <person name="Piombo E."/>
        </authorList>
    </citation>
    <scope>NUCLEOTIDE SEQUENCE [LARGE SCALE GENOMIC DNA]</scope>
</reference>
<feature type="region of interest" description="Disordered" evidence="1">
    <location>
        <begin position="21"/>
        <end position="144"/>
    </location>
</feature>
<keyword evidence="4" id="KW-1185">Reference proteome</keyword>
<evidence type="ECO:0000256" key="2">
    <source>
        <dbReference type="SAM" id="SignalP"/>
    </source>
</evidence>
<dbReference type="Proteomes" id="UP000754883">
    <property type="component" value="Unassembled WGS sequence"/>
</dbReference>
<protein>
    <recommendedName>
        <fullName evidence="5">CBM-cenC domain-containing protein</fullName>
    </recommendedName>
</protein>
<evidence type="ECO:0000313" key="4">
    <source>
        <dbReference type="Proteomes" id="UP000754883"/>
    </source>
</evidence>
<name>A0A9N9UH42_9HYPO</name>
<evidence type="ECO:0008006" key="5">
    <source>
        <dbReference type="Google" id="ProtNLM"/>
    </source>
</evidence>
<reference evidence="4" key="1">
    <citation type="submission" date="2019-06" db="EMBL/GenBank/DDBJ databases">
        <authorList>
            <person name="Broberg M."/>
        </authorList>
    </citation>
    <scope>NUCLEOTIDE SEQUENCE [LARGE SCALE GENOMIC DNA]</scope>
</reference>
<dbReference type="Gene3D" id="2.60.120.260">
    <property type="entry name" value="Galactose-binding domain-like"/>
    <property type="match status" value="1"/>
</dbReference>
<feature type="compositionally biased region" description="Polar residues" evidence="1">
    <location>
        <begin position="92"/>
        <end position="108"/>
    </location>
</feature>
<proteinExistence type="predicted"/>
<evidence type="ECO:0000256" key="1">
    <source>
        <dbReference type="SAM" id="MobiDB-lite"/>
    </source>
</evidence>
<feature type="chain" id="PRO_5040359411" description="CBM-cenC domain-containing protein" evidence="2">
    <location>
        <begin position="22"/>
        <end position="306"/>
    </location>
</feature>
<dbReference type="AlphaFoldDB" id="A0A9N9UH42"/>
<dbReference type="EMBL" id="CABFNO020001466">
    <property type="protein sequence ID" value="CAG9989387.1"/>
    <property type="molecule type" value="Genomic_DNA"/>
</dbReference>
<accession>A0A9N9UH42</accession>